<dbReference type="RefSeq" id="WP_187711318.1">
    <property type="nucleotide sequence ID" value="NZ_CP060820.1"/>
</dbReference>
<dbReference type="PANTHER" id="PTHR46796">
    <property type="entry name" value="HTH-TYPE TRANSCRIPTIONAL ACTIVATOR RHAS-RELATED"/>
    <property type="match status" value="1"/>
</dbReference>
<proteinExistence type="predicted"/>
<keyword evidence="2" id="KW-0238">DNA-binding</keyword>
<evidence type="ECO:0000256" key="2">
    <source>
        <dbReference type="ARBA" id="ARBA00023125"/>
    </source>
</evidence>
<dbReference type="Pfam" id="PF12833">
    <property type="entry name" value="HTH_18"/>
    <property type="match status" value="1"/>
</dbReference>
<dbReference type="Gene3D" id="1.10.10.60">
    <property type="entry name" value="Homeodomain-like"/>
    <property type="match status" value="2"/>
</dbReference>
<feature type="domain" description="HTH araC/xylS-type" evidence="4">
    <location>
        <begin position="181"/>
        <end position="278"/>
    </location>
</feature>
<dbReference type="PROSITE" id="PS01124">
    <property type="entry name" value="HTH_ARAC_FAMILY_2"/>
    <property type="match status" value="1"/>
</dbReference>
<dbReference type="InterPro" id="IPR050204">
    <property type="entry name" value="AraC_XylS_family_regulators"/>
</dbReference>
<dbReference type="InterPro" id="IPR009057">
    <property type="entry name" value="Homeodomain-like_sf"/>
</dbReference>
<name>A0A7H0FV06_9GAMM</name>
<dbReference type="KEGG" id="lsx:H8B22_10175"/>
<sequence length="300" mass="33173">MQAAQLLDLARAEATTANPSNLHLIHAGPTGSQLRLPAGWLSVWSAWRGRVALQSPRGRWSLRGGELLLADEGPLDACSDAPSAYLVLAAPNRAWRNLLESIALEPAAETGELLVGQGACPRNVQRGLVHMARGLGRGAAETSLAPLLRALLDEQRELRALAARCNGRTARRRLATLQRLQRVRQLIERSEDPLDLAALARNASYSPWHLMRMYREVFGETPSGHQARLRLARAWALVRDSRLTVCEITERLGFESQSAFCRAFKSAYGLTTTQVRHLPTTAAHARPSRARLHRRWSQTA</sequence>
<dbReference type="GO" id="GO:0043565">
    <property type="term" value="F:sequence-specific DNA binding"/>
    <property type="evidence" value="ECO:0007669"/>
    <property type="project" value="InterPro"/>
</dbReference>
<evidence type="ECO:0000259" key="4">
    <source>
        <dbReference type="PROSITE" id="PS01124"/>
    </source>
</evidence>
<protein>
    <submittedName>
        <fullName evidence="5">Helix-turn-helix transcriptional regulator</fullName>
    </submittedName>
</protein>
<gene>
    <name evidence="5" type="ORF">H8B22_10175</name>
</gene>
<dbReference type="Proteomes" id="UP000516018">
    <property type="component" value="Chromosome"/>
</dbReference>
<accession>A0A7H0FV06</accession>
<keyword evidence="3" id="KW-0804">Transcription</keyword>
<organism evidence="5 6">
    <name type="scientific">Agrilutibacter terrestris</name>
    <dbReference type="NCBI Taxonomy" id="2865112"/>
    <lineage>
        <taxon>Bacteria</taxon>
        <taxon>Pseudomonadati</taxon>
        <taxon>Pseudomonadota</taxon>
        <taxon>Gammaproteobacteria</taxon>
        <taxon>Lysobacterales</taxon>
        <taxon>Lysobacteraceae</taxon>
        <taxon>Agrilutibacter</taxon>
    </lineage>
</organism>
<reference evidence="5 6" key="1">
    <citation type="submission" date="2020-08" db="EMBL/GenBank/DDBJ databases">
        <title>Lysobacter sp. II4 sp. nov., isolated from soil.</title>
        <authorList>
            <person name="Woo C.Y."/>
            <person name="Kim J."/>
        </authorList>
    </citation>
    <scope>NUCLEOTIDE SEQUENCE [LARGE SCALE GENOMIC DNA]</scope>
    <source>
        <strain evidence="5 6">II4</strain>
    </source>
</reference>
<evidence type="ECO:0000313" key="6">
    <source>
        <dbReference type="Proteomes" id="UP000516018"/>
    </source>
</evidence>
<dbReference type="PANTHER" id="PTHR46796:SF7">
    <property type="entry name" value="ARAC FAMILY TRANSCRIPTIONAL REGULATOR"/>
    <property type="match status" value="1"/>
</dbReference>
<evidence type="ECO:0000256" key="3">
    <source>
        <dbReference type="ARBA" id="ARBA00023163"/>
    </source>
</evidence>
<dbReference type="SMART" id="SM00342">
    <property type="entry name" value="HTH_ARAC"/>
    <property type="match status" value="1"/>
</dbReference>
<keyword evidence="1" id="KW-0805">Transcription regulation</keyword>
<evidence type="ECO:0000313" key="5">
    <source>
        <dbReference type="EMBL" id="QNP39872.1"/>
    </source>
</evidence>
<evidence type="ECO:0000256" key="1">
    <source>
        <dbReference type="ARBA" id="ARBA00023015"/>
    </source>
</evidence>
<dbReference type="EMBL" id="CP060820">
    <property type="protein sequence ID" value="QNP39872.1"/>
    <property type="molecule type" value="Genomic_DNA"/>
</dbReference>
<dbReference type="AlphaFoldDB" id="A0A7H0FV06"/>
<dbReference type="InterPro" id="IPR018060">
    <property type="entry name" value="HTH_AraC"/>
</dbReference>
<keyword evidence="6" id="KW-1185">Reference proteome</keyword>
<dbReference type="GO" id="GO:0003700">
    <property type="term" value="F:DNA-binding transcription factor activity"/>
    <property type="evidence" value="ECO:0007669"/>
    <property type="project" value="InterPro"/>
</dbReference>
<dbReference type="SUPFAM" id="SSF46689">
    <property type="entry name" value="Homeodomain-like"/>
    <property type="match status" value="2"/>
</dbReference>